<feature type="signal peptide" evidence="2">
    <location>
        <begin position="1"/>
        <end position="19"/>
    </location>
</feature>
<dbReference type="OrthoDB" id="5382887at2"/>
<gene>
    <name evidence="3" type="ORF">A176_001284</name>
</gene>
<dbReference type="EMBL" id="CP012109">
    <property type="protein sequence ID" value="AKQ64372.1"/>
    <property type="molecule type" value="Genomic_DNA"/>
</dbReference>
<feature type="compositionally biased region" description="Gly residues" evidence="1">
    <location>
        <begin position="141"/>
        <end position="152"/>
    </location>
</feature>
<keyword evidence="2" id="KW-0732">Signal</keyword>
<dbReference type="AlphaFoldDB" id="A0A0H4X927"/>
<keyword evidence="4" id="KW-1185">Reference proteome</keyword>
<dbReference type="RefSeq" id="WP_002634427.1">
    <property type="nucleotide sequence ID" value="NZ_CP012109.1"/>
</dbReference>
<dbReference type="PATRIC" id="fig|1297742.4.peg.1302"/>
<feature type="chain" id="PRO_5005212473" evidence="2">
    <location>
        <begin position="20"/>
        <end position="160"/>
    </location>
</feature>
<sequence length="160" mass="16161">MFRLALPTLLLALLTSACSEDLCSQAPRCDGSEALNCEPECTVGPCSSGPILQECTNGTTCTVVAGDRTDARFYRSRAVCAVTLEACDPATAAPPTCGEDRFVTGCGVYRRDIRVSCSQSGLYFSQVPACCQGAGPGDGGSDAGTGGDGGTDAGTADAGI</sequence>
<reference evidence="3 4" key="1">
    <citation type="journal article" date="2016" name="PLoS ONE">
        <title>Complete Genome Sequence and Comparative Genomics of a Novel Myxobacterium Myxococcus hansupus.</title>
        <authorList>
            <person name="Sharma G."/>
            <person name="Narwani T."/>
            <person name="Subramanian S."/>
        </authorList>
    </citation>
    <scope>NUCLEOTIDE SEQUENCE [LARGE SCALE GENOMIC DNA]</scope>
    <source>
        <strain evidence="4">mixupus</strain>
    </source>
</reference>
<organism evidence="3 4">
    <name type="scientific">Pseudomyxococcus hansupus</name>
    <dbReference type="NCBI Taxonomy" id="1297742"/>
    <lineage>
        <taxon>Bacteria</taxon>
        <taxon>Pseudomonadati</taxon>
        <taxon>Myxococcota</taxon>
        <taxon>Myxococcia</taxon>
        <taxon>Myxococcales</taxon>
        <taxon>Cystobacterineae</taxon>
        <taxon>Myxococcaceae</taxon>
        <taxon>Pseudomyxococcus</taxon>
    </lineage>
</organism>
<dbReference type="PROSITE" id="PS51257">
    <property type="entry name" value="PROKAR_LIPOPROTEIN"/>
    <property type="match status" value="1"/>
</dbReference>
<evidence type="ECO:0000256" key="1">
    <source>
        <dbReference type="SAM" id="MobiDB-lite"/>
    </source>
</evidence>
<evidence type="ECO:0000313" key="3">
    <source>
        <dbReference type="EMBL" id="AKQ64372.1"/>
    </source>
</evidence>
<dbReference type="Proteomes" id="UP000009026">
    <property type="component" value="Chromosome"/>
</dbReference>
<keyword evidence="3" id="KW-0449">Lipoprotein</keyword>
<evidence type="ECO:0000256" key="2">
    <source>
        <dbReference type="SAM" id="SignalP"/>
    </source>
</evidence>
<dbReference type="KEGG" id="mym:A176_001284"/>
<evidence type="ECO:0000313" key="4">
    <source>
        <dbReference type="Proteomes" id="UP000009026"/>
    </source>
</evidence>
<dbReference type="STRING" id="1297742.A176_001284"/>
<feature type="region of interest" description="Disordered" evidence="1">
    <location>
        <begin position="141"/>
        <end position="160"/>
    </location>
</feature>
<name>A0A0H4X927_9BACT</name>
<proteinExistence type="predicted"/>
<accession>A0A0H4X927</accession>
<protein>
    <submittedName>
        <fullName evidence="3">Putative lipoprotein</fullName>
    </submittedName>
</protein>